<evidence type="ECO:0000313" key="8">
    <source>
        <dbReference type="EMBL" id="GEK81492.1"/>
    </source>
</evidence>
<dbReference type="SMART" id="SM00420">
    <property type="entry name" value="HTH_DEOR"/>
    <property type="match status" value="1"/>
</dbReference>
<dbReference type="GO" id="GO:0003677">
    <property type="term" value="F:DNA binding"/>
    <property type="evidence" value="ECO:0007669"/>
    <property type="project" value="UniProtKB-KW"/>
</dbReference>
<dbReference type="PANTHER" id="PTHR30363:SF4">
    <property type="entry name" value="GLYCEROL-3-PHOSPHATE REGULON REPRESSOR"/>
    <property type="match status" value="1"/>
</dbReference>
<reference evidence="8 9" key="1">
    <citation type="submission" date="2019-07" db="EMBL/GenBank/DDBJ databases">
        <title>Whole genome shotgun sequence of Agrococcus baldri NBRC 103055.</title>
        <authorList>
            <person name="Hosoyama A."/>
            <person name="Uohara A."/>
            <person name="Ohji S."/>
            <person name="Ichikawa N."/>
        </authorList>
    </citation>
    <scope>NUCLEOTIDE SEQUENCE [LARGE SCALE GENOMIC DNA]</scope>
    <source>
        <strain evidence="8 9">NBRC 103055</strain>
    </source>
</reference>
<evidence type="ECO:0000259" key="7">
    <source>
        <dbReference type="PROSITE" id="PS51000"/>
    </source>
</evidence>
<comment type="function">
    <text evidence="6">Repressor of the lactose catabolism operon. Galactose-6-phosphate is the inducer.</text>
</comment>
<evidence type="ECO:0000256" key="2">
    <source>
        <dbReference type="ARBA" id="ARBA00022491"/>
    </source>
</evidence>
<comment type="caution">
    <text evidence="8">The sequence shown here is derived from an EMBL/GenBank/DDBJ whole genome shotgun (WGS) entry which is preliminary data.</text>
</comment>
<dbReference type="InterPro" id="IPR001034">
    <property type="entry name" value="DeoR_HTH"/>
</dbReference>
<dbReference type="RefSeq" id="WP_146797176.1">
    <property type="nucleotide sequence ID" value="NZ_BJUU01000029.1"/>
</dbReference>
<dbReference type="InterPro" id="IPR036390">
    <property type="entry name" value="WH_DNA-bd_sf"/>
</dbReference>
<organism evidence="8 9">
    <name type="scientific">Agrococcus baldri</name>
    <dbReference type="NCBI Taxonomy" id="153730"/>
    <lineage>
        <taxon>Bacteria</taxon>
        <taxon>Bacillati</taxon>
        <taxon>Actinomycetota</taxon>
        <taxon>Actinomycetes</taxon>
        <taxon>Micrococcales</taxon>
        <taxon>Microbacteriaceae</taxon>
        <taxon>Agrococcus</taxon>
    </lineage>
</organism>
<evidence type="ECO:0000256" key="1">
    <source>
        <dbReference type="ARBA" id="ARBA00021390"/>
    </source>
</evidence>
<dbReference type="Pfam" id="PF08220">
    <property type="entry name" value="HTH_DeoR"/>
    <property type="match status" value="1"/>
</dbReference>
<dbReference type="GO" id="GO:0003700">
    <property type="term" value="F:DNA-binding transcription factor activity"/>
    <property type="evidence" value="ECO:0007669"/>
    <property type="project" value="InterPro"/>
</dbReference>
<dbReference type="PROSITE" id="PS51000">
    <property type="entry name" value="HTH_DEOR_2"/>
    <property type="match status" value="1"/>
</dbReference>
<dbReference type="SMART" id="SM01134">
    <property type="entry name" value="DeoRC"/>
    <property type="match status" value="1"/>
</dbReference>
<dbReference type="PANTHER" id="PTHR30363">
    <property type="entry name" value="HTH-TYPE TRANSCRIPTIONAL REGULATOR SRLR-RELATED"/>
    <property type="match status" value="1"/>
</dbReference>
<dbReference type="SUPFAM" id="SSF46785">
    <property type="entry name" value="Winged helix' DNA-binding domain"/>
    <property type="match status" value="1"/>
</dbReference>
<dbReference type="InterPro" id="IPR050313">
    <property type="entry name" value="Carb_Metab_HTH_regulators"/>
</dbReference>
<accession>A0AA87RP43</accession>
<evidence type="ECO:0000256" key="5">
    <source>
        <dbReference type="ARBA" id="ARBA00023163"/>
    </source>
</evidence>
<evidence type="ECO:0000313" key="9">
    <source>
        <dbReference type="Proteomes" id="UP000321749"/>
    </source>
</evidence>
<dbReference type="AlphaFoldDB" id="A0AA87RP43"/>
<keyword evidence="9" id="KW-1185">Reference proteome</keyword>
<dbReference type="Pfam" id="PF00455">
    <property type="entry name" value="DeoRC"/>
    <property type="match status" value="1"/>
</dbReference>
<keyword evidence="4" id="KW-0238">DNA-binding</keyword>
<dbReference type="InterPro" id="IPR036388">
    <property type="entry name" value="WH-like_DNA-bd_sf"/>
</dbReference>
<keyword evidence="3" id="KW-0805">Transcription regulation</keyword>
<dbReference type="Gene3D" id="1.10.10.10">
    <property type="entry name" value="Winged helix-like DNA-binding domain superfamily/Winged helix DNA-binding domain"/>
    <property type="match status" value="1"/>
</dbReference>
<dbReference type="InterPro" id="IPR037171">
    <property type="entry name" value="NagB/RpiA_transferase-like"/>
</dbReference>
<evidence type="ECO:0000256" key="4">
    <source>
        <dbReference type="ARBA" id="ARBA00023125"/>
    </source>
</evidence>
<evidence type="ECO:0000256" key="6">
    <source>
        <dbReference type="ARBA" id="ARBA00024937"/>
    </source>
</evidence>
<dbReference type="Proteomes" id="UP000321749">
    <property type="component" value="Unassembled WGS sequence"/>
</dbReference>
<dbReference type="EMBL" id="BJUU01000029">
    <property type="protein sequence ID" value="GEK81492.1"/>
    <property type="molecule type" value="Genomic_DNA"/>
</dbReference>
<protein>
    <recommendedName>
        <fullName evidence="1">Lactose phosphotransferase system repressor</fullName>
    </recommendedName>
</protein>
<keyword evidence="5" id="KW-0804">Transcription</keyword>
<proteinExistence type="predicted"/>
<feature type="domain" description="HTH deoR-type" evidence="7">
    <location>
        <begin position="3"/>
        <end position="58"/>
    </location>
</feature>
<gene>
    <name evidence="8" type="ORF">ABA31_28430</name>
</gene>
<dbReference type="SUPFAM" id="SSF100950">
    <property type="entry name" value="NagB/RpiA/CoA transferase-like"/>
    <property type="match status" value="1"/>
</dbReference>
<dbReference type="PRINTS" id="PR00037">
    <property type="entry name" value="HTHLACR"/>
</dbReference>
<dbReference type="InterPro" id="IPR014036">
    <property type="entry name" value="DeoR-like_C"/>
</dbReference>
<sequence length="261" mass="26494">MLATQRRDEIAGRIQSHGRVLVAEIAAELGITAETVRRDLDALERAGIARRVHGGAVAAGRSSLVETAVAERADANAEGKRRIARLACERLLASGATSVLLDAGTTTAALAAELVATWPRFDGPRLVVATHAPAIAQLLAAHPSIEVHALGGRIRAVTGAAVGAQTVLAIAALRPDIVVLGTNGLDGGGATTPDPDEAAVKAAIVAAGRRVAVLADAAKLGEASLCRFATLEQIDVVLTDSAPDAEMAAALEQAACEVVVA</sequence>
<name>A0AA87RP43_9MICO</name>
<keyword evidence="2" id="KW-0678">Repressor</keyword>
<dbReference type="InterPro" id="IPR018356">
    <property type="entry name" value="Tscrpt_reg_HTH_DeoR_CS"/>
</dbReference>
<dbReference type="Gene3D" id="3.40.50.1360">
    <property type="match status" value="1"/>
</dbReference>
<dbReference type="PROSITE" id="PS00894">
    <property type="entry name" value="HTH_DEOR_1"/>
    <property type="match status" value="1"/>
</dbReference>
<evidence type="ECO:0000256" key="3">
    <source>
        <dbReference type="ARBA" id="ARBA00023015"/>
    </source>
</evidence>